<proteinExistence type="predicted"/>
<dbReference type="AlphaFoldDB" id="A0A7Z1MY32"/>
<feature type="non-terminal residue" evidence="1">
    <location>
        <position position="1"/>
    </location>
</feature>
<reference evidence="1 2" key="1">
    <citation type="submission" date="2017-11" db="EMBL/GenBank/DDBJ databases">
        <authorList>
            <person name="Founou R.C."/>
            <person name="Founou L."/>
            <person name="Allam M."/>
            <person name="Ismail A."/>
            <person name="Essack S.Y."/>
        </authorList>
    </citation>
    <scope>NUCLEOTIDE SEQUENCE [LARGE SCALE GENOMIC DNA]</scope>
    <source>
        <strain evidence="1 2">G703N2B1</strain>
    </source>
</reference>
<comment type="caution">
    <text evidence="1">The sequence shown here is derived from an EMBL/GenBank/DDBJ whole genome shotgun (WGS) entry which is preliminary data.</text>
</comment>
<dbReference type="Proteomes" id="UP000238775">
    <property type="component" value="Unassembled WGS sequence"/>
</dbReference>
<evidence type="ECO:0000313" key="2">
    <source>
        <dbReference type="Proteomes" id="UP000238775"/>
    </source>
</evidence>
<accession>A0A7Z1MY32</accession>
<evidence type="ECO:0000313" key="1">
    <source>
        <dbReference type="EMBL" id="PPJ69445.1"/>
    </source>
</evidence>
<name>A0A7Z1MY32_STAAU</name>
<gene>
    <name evidence="1" type="ORF">CV021_15630</name>
</gene>
<dbReference type="EMBL" id="PGWZ01000601">
    <property type="protein sequence ID" value="PPJ69445.1"/>
    <property type="molecule type" value="Genomic_DNA"/>
</dbReference>
<protein>
    <submittedName>
        <fullName evidence="1">Integrase</fullName>
    </submittedName>
</protein>
<organism evidence="1 2">
    <name type="scientific">Staphylococcus aureus</name>
    <dbReference type="NCBI Taxonomy" id="1280"/>
    <lineage>
        <taxon>Bacteria</taxon>
        <taxon>Bacillati</taxon>
        <taxon>Bacillota</taxon>
        <taxon>Bacilli</taxon>
        <taxon>Bacillales</taxon>
        <taxon>Staphylococcaceae</taxon>
        <taxon>Staphylococcus</taxon>
    </lineage>
</organism>
<sequence>DDLRSVRAFLPSGAELGVLKAQGAWGEIAHDVKLRREILKMRASRRLNFTVNQDFIERFIEEKRAKAKTSRRAATELARALRILANAPIGTTAAGELPISGLAAAPTDIAQALTEDQRDGKGAVGPEVLSIGFGYSSSI</sequence>